<comment type="caution">
    <text evidence="5">The sequence shown here is derived from an EMBL/GenBank/DDBJ whole genome shotgun (WGS) entry which is preliminary data.</text>
</comment>
<dbReference type="GO" id="GO:0006109">
    <property type="term" value="P:regulation of carbohydrate metabolic process"/>
    <property type="evidence" value="ECO:0007669"/>
    <property type="project" value="InterPro"/>
</dbReference>
<dbReference type="GO" id="GO:0005829">
    <property type="term" value="C:cytosol"/>
    <property type="evidence" value="ECO:0007669"/>
    <property type="project" value="TreeGrafter"/>
</dbReference>
<dbReference type="AlphaFoldDB" id="A0A2S8F8U4"/>
<dbReference type="GO" id="GO:0006402">
    <property type="term" value="P:mRNA catabolic process"/>
    <property type="evidence" value="ECO:0007669"/>
    <property type="project" value="InterPro"/>
</dbReference>
<proteinExistence type="inferred from homology"/>
<gene>
    <name evidence="4" type="primary">csrA</name>
    <name evidence="5" type="ORF">C5Y83_28710</name>
</gene>
<keyword evidence="4" id="KW-0678">Repressor</keyword>
<name>A0A2S8F8U4_9BACT</name>
<comment type="function">
    <text evidence="4">A translational regulator that binds mRNA to regulate translation initiation and/or mRNA stability. Usually binds in the 5'-UTR at or near the Shine-Dalgarno sequence preventing ribosome-binding, thus repressing translation. Its main target seems to be the major flagellin gene, while its function is anatagonized by FliW.</text>
</comment>
<comment type="similarity">
    <text evidence="4">Belongs to the CsrA/RsmA family.</text>
</comment>
<dbReference type="InterPro" id="IPR036107">
    <property type="entry name" value="CsrA_sf"/>
</dbReference>
<dbReference type="GO" id="GO:0044781">
    <property type="term" value="P:bacterial-type flagellum organization"/>
    <property type="evidence" value="ECO:0007669"/>
    <property type="project" value="UniProtKB-KW"/>
</dbReference>
<keyword evidence="1 4" id="KW-0963">Cytoplasm</keyword>
<dbReference type="Proteomes" id="UP000238322">
    <property type="component" value="Unassembled WGS sequence"/>
</dbReference>
<dbReference type="Pfam" id="PF02599">
    <property type="entry name" value="CsrA"/>
    <property type="match status" value="1"/>
</dbReference>
<dbReference type="GO" id="GO:0048027">
    <property type="term" value="F:mRNA 5'-UTR binding"/>
    <property type="evidence" value="ECO:0007669"/>
    <property type="project" value="UniProtKB-UniRule"/>
</dbReference>
<dbReference type="PANTHER" id="PTHR34984:SF1">
    <property type="entry name" value="CARBON STORAGE REGULATOR"/>
    <property type="match status" value="1"/>
</dbReference>
<evidence type="ECO:0000256" key="4">
    <source>
        <dbReference type="HAMAP-Rule" id="MF_00167"/>
    </source>
</evidence>
<reference evidence="5 6" key="1">
    <citation type="submission" date="2018-02" db="EMBL/GenBank/DDBJ databases">
        <title>Comparative genomes isolates from brazilian mangrove.</title>
        <authorList>
            <person name="Araujo J.E."/>
            <person name="Taketani R.G."/>
            <person name="Silva M.C.P."/>
            <person name="Loureco M.V."/>
            <person name="Andreote F.D."/>
        </authorList>
    </citation>
    <scope>NUCLEOTIDE SEQUENCE [LARGE SCALE GENOMIC DNA]</scope>
    <source>
        <strain evidence="5 6">Hex-1 MGV</strain>
    </source>
</reference>
<dbReference type="InterPro" id="IPR003751">
    <property type="entry name" value="CsrA"/>
</dbReference>
<evidence type="ECO:0000256" key="2">
    <source>
        <dbReference type="ARBA" id="ARBA00022845"/>
    </source>
</evidence>
<organism evidence="5 6">
    <name type="scientific">Blastopirellula marina</name>
    <dbReference type="NCBI Taxonomy" id="124"/>
    <lineage>
        <taxon>Bacteria</taxon>
        <taxon>Pseudomonadati</taxon>
        <taxon>Planctomycetota</taxon>
        <taxon>Planctomycetia</taxon>
        <taxon>Pirellulales</taxon>
        <taxon>Pirellulaceae</taxon>
        <taxon>Blastopirellula</taxon>
    </lineage>
</organism>
<evidence type="ECO:0000313" key="5">
    <source>
        <dbReference type="EMBL" id="PQO28586.1"/>
    </source>
</evidence>
<keyword evidence="4" id="KW-1005">Bacterial flagellum biogenesis</keyword>
<dbReference type="GO" id="GO:1902208">
    <property type="term" value="P:regulation of bacterial-type flagellum assembly"/>
    <property type="evidence" value="ECO:0007669"/>
    <property type="project" value="UniProtKB-UniRule"/>
</dbReference>
<protein>
    <recommendedName>
        <fullName evidence="4">Translational regulator CsrA</fullName>
    </recommendedName>
</protein>
<dbReference type="OrthoDB" id="289081at2"/>
<keyword evidence="2 4" id="KW-0810">Translation regulation</keyword>
<sequence>MLVLSRKPGQKIQIGNDVTLVVLGISGKTIRFGFEGPPEIPIHRSEVAERLAGVSAEAAPMLQQHESTAFVPVG</sequence>
<dbReference type="Gene3D" id="2.60.40.4380">
    <property type="entry name" value="Translational regulator CsrA"/>
    <property type="match status" value="1"/>
</dbReference>
<keyword evidence="3 4" id="KW-0694">RNA-binding</keyword>
<dbReference type="RefSeq" id="WP_105333254.1">
    <property type="nucleotide sequence ID" value="NZ_PUHY01000016.1"/>
</dbReference>
<evidence type="ECO:0000313" key="6">
    <source>
        <dbReference type="Proteomes" id="UP000238322"/>
    </source>
</evidence>
<accession>A0A2S8F8U4</accession>
<dbReference type="EMBL" id="PUHY01000016">
    <property type="protein sequence ID" value="PQO28586.1"/>
    <property type="molecule type" value="Genomic_DNA"/>
</dbReference>
<dbReference type="PANTHER" id="PTHR34984">
    <property type="entry name" value="CARBON STORAGE REGULATOR"/>
    <property type="match status" value="1"/>
</dbReference>
<dbReference type="HAMAP" id="MF_00167">
    <property type="entry name" value="CsrA"/>
    <property type="match status" value="1"/>
</dbReference>
<dbReference type="SUPFAM" id="SSF117130">
    <property type="entry name" value="CsrA-like"/>
    <property type="match status" value="1"/>
</dbReference>
<evidence type="ECO:0000256" key="3">
    <source>
        <dbReference type="ARBA" id="ARBA00022884"/>
    </source>
</evidence>
<evidence type="ECO:0000256" key="1">
    <source>
        <dbReference type="ARBA" id="ARBA00022490"/>
    </source>
</evidence>
<comment type="subcellular location">
    <subcellularLocation>
        <location evidence="4">Cytoplasm</location>
    </subcellularLocation>
</comment>
<dbReference type="GO" id="GO:0045947">
    <property type="term" value="P:negative regulation of translational initiation"/>
    <property type="evidence" value="ECO:0007669"/>
    <property type="project" value="UniProtKB-UniRule"/>
</dbReference>
<comment type="subunit">
    <text evidence="4">Homodimer; the beta-strands of each monomer intercalate to form a hydrophobic core, while the alpha-helices form wings that extend away from the core.</text>
</comment>